<dbReference type="EMBL" id="ML178829">
    <property type="protein sequence ID" value="TFL00279.1"/>
    <property type="molecule type" value="Genomic_DNA"/>
</dbReference>
<keyword evidence="2" id="KW-1185">Reference proteome</keyword>
<accession>A0A5C3QJ53</accession>
<evidence type="ECO:0000313" key="1">
    <source>
        <dbReference type="EMBL" id="TFL00279.1"/>
    </source>
</evidence>
<organism evidence="1 2">
    <name type="scientific">Pterulicium gracile</name>
    <dbReference type="NCBI Taxonomy" id="1884261"/>
    <lineage>
        <taxon>Eukaryota</taxon>
        <taxon>Fungi</taxon>
        <taxon>Dikarya</taxon>
        <taxon>Basidiomycota</taxon>
        <taxon>Agaricomycotina</taxon>
        <taxon>Agaricomycetes</taxon>
        <taxon>Agaricomycetidae</taxon>
        <taxon>Agaricales</taxon>
        <taxon>Pleurotineae</taxon>
        <taxon>Pterulaceae</taxon>
        <taxon>Pterulicium</taxon>
    </lineage>
</organism>
<dbReference type="AlphaFoldDB" id="A0A5C3QJ53"/>
<dbReference type="InterPro" id="IPR011333">
    <property type="entry name" value="SKP1/BTB/POZ_sf"/>
</dbReference>
<name>A0A5C3QJ53_9AGAR</name>
<protein>
    <recommendedName>
        <fullName evidence="3">BTB domain-containing protein</fullName>
    </recommendedName>
</protein>
<feature type="non-terminal residue" evidence="1">
    <location>
        <position position="138"/>
    </location>
</feature>
<sequence>SADLILRSSHGIWFFVRAQDLAAHSTIFSAAEERSSPVRRAMTPKGTDDSPLDIVDVTESSETLQLLLQFMRRQPQPNVAEMDFATLERLAEAAEKYEVYSATQLLKFAMRSFAKDYPSKVLLYASRHGYTDLAIDAA</sequence>
<dbReference type="Gene3D" id="3.30.710.10">
    <property type="entry name" value="Potassium Channel Kv1.1, Chain A"/>
    <property type="match status" value="1"/>
</dbReference>
<dbReference type="Proteomes" id="UP000305067">
    <property type="component" value="Unassembled WGS sequence"/>
</dbReference>
<dbReference type="OrthoDB" id="3184970at2759"/>
<gene>
    <name evidence="1" type="ORF">BDV98DRAFT_482215</name>
</gene>
<proteinExistence type="predicted"/>
<evidence type="ECO:0008006" key="3">
    <source>
        <dbReference type="Google" id="ProtNLM"/>
    </source>
</evidence>
<evidence type="ECO:0000313" key="2">
    <source>
        <dbReference type="Proteomes" id="UP000305067"/>
    </source>
</evidence>
<feature type="non-terminal residue" evidence="1">
    <location>
        <position position="1"/>
    </location>
</feature>
<reference evidence="1 2" key="1">
    <citation type="journal article" date="2019" name="Nat. Ecol. Evol.">
        <title>Megaphylogeny resolves global patterns of mushroom evolution.</title>
        <authorList>
            <person name="Varga T."/>
            <person name="Krizsan K."/>
            <person name="Foldi C."/>
            <person name="Dima B."/>
            <person name="Sanchez-Garcia M."/>
            <person name="Sanchez-Ramirez S."/>
            <person name="Szollosi G.J."/>
            <person name="Szarkandi J.G."/>
            <person name="Papp V."/>
            <person name="Albert L."/>
            <person name="Andreopoulos W."/>
            <person name="Angelini C."/>
            <person name="Antonin V."/>
            <person name="Barry K.W."/>
            <person name="Bougher N.L."/>
            <person name="Buchanan P."/>
            <person name="Buyck B."/>
            <person name="Bense V."/>
            <person name="Catcheside P."/>
            <person name="Chovatia M."/>
            <person name="Cooper J."/>
            <person name="Damon W."/>
            <person name="Desjardin D."/>
            <person name="Finy P."/>
            <person name="Geml J."/>
            <person name="Haridas S."/>
            <person name="Hughes K."/>
            <person name="Justo A."/>
            <person name="Karasinski D."/>
            <person name="Kautmanova I."/>
            <person name="Kiss B."/>
            <person name="Kocsube S."/>
            <person name="Kotiranta H."/>
            <person name="LaButti K.M."/>
            <person name="Lechner B.E."/>
            <person name="Liimatainen K."/>
            <person name="Lipzen A."/>
            <person name="Lukacs Z."/>
            <person name="Mihaltcheva S."/>
            <person name="Morgado L.N."/>
            <person name="Niskanen T."/>
            <person name="Noordeloos M.E."/>
            <person name="Ohm R.A."/>
            <person name="Ortiz-Santana B."/>
            <person name="Ovrebo C."/>
            <person name="Racz N."/>
            <person name="Riley R."/>
            <person name="Savchenko A."/>
            <person name="Shiryaev A."/>
            <person name="Soop K."/>
            <person name="Spirin V."/>
            <person name="Szebenyi C."/>
            <person name="Tomsovsky M."/>
            <person name="Tulloss R.E."/>
            <person name="Uehling J."/>
            <person name="Grigoriev I.V."/>
            <person name="Vagvolgyi C."/>
            <person name="Papp T."/>
            <person name="Martin F.M."/>
            <person name="Miettinen O."/>
            <person name="Hibbett D.S."/>
            <person name="Nagy L.G."/>
        </authorList>
    </citation>
    <scope>NUCLEOTIDE SEQUENCE [LARGE SCALE GENOMIC DNA]</scope>
    <source>
        <strain evidence="1 2">CBS 309.79</strain>
    </source>
</reference>